<dbReference type="InterPro" id="IPR056440">
    <property type="entry name" value="Zn-ribbon_GIR1"/>
</dbReference>
<sequence>MAADVKSMVNSGNSEILVTRDLLGELSKVLVHKDLQEPSPDVKSKECWSSSLASINNTKRHDHHVMLRTSQLQNRKLSYFNAKFLELKLQVPSTNTSNHLQSVCTLDKVKSALQRADKHSYLKKRSSSSPPPPSSDYKQEEGEGEEGSEGDGNKSMFAAGCPVCLMYVMALKNNPKCPRCNAIIPSPLLLAKKPRFDLNASL</sequence>
<evidence type="ECO:0000313" key="3">
    <source>
        <dbReference type="EMBL" id="KAJ8763746.1"/>
    </source>
</evidence>
<proteinExistence type="predicted"/>
<dbReference type="InterPro" id="IPR055281">
    <property type="entry name" value="GIR1-2/SIED1"/>
</dbReference>
<dbReference type="PANTHER" id="PTHR33177:SF27">
    <property type="entry name" value="INTEGRATOR COMPLEX SUBUNIT 6 HOMOLOG"/>
    <property type="match status" value="1"/>
</dbReference>
<feature type="region of interest" description="Disordered" evidence="1">
    <location>
        <begin position="117"/>
        <end position="153"/>
    </location>
</feature>
<evidence type="ECO:0000259" key="2">
    <source>
        <dbReference type="Pfam" id="PF24747"/>
    </source>
</evidence>
<gene>
    <name evidence="3" type="ORF">K2173_003528</name>
</gene>
<evidence type="ECO:0000313" key="4">
    <source>
        <dbReference type="Proteomes" id="UP001159364"/>
    </source>
</evidence>
<accession>A0AAV8TAE1</accession>
<organism evidence="3 4">
    <name type="scientific">Erythroxylum novogranatense</name>
    <dbReference type="NCBI Taxonomy" id="1862640"/>
    <lineage>
        <taxon>Eukaryota</taxon>
        <taxon>Viridiplantae</taxon>
        <taxon>Streptophyta</taxon>
        <taxon>Embryophyta</taxon>
        <taxon>Tracheophyta</taxon>
        <taxon>Spermatophyta</taxon>
        <taxon>Magnoliopsida</taxon>
        <taxon>eudicotyledons</taxon>
        <taxon>Gunneridae</taxon>
        <taxon>Pentapetalae</taxon>
        <taxon>rosids</taxon>
        <taxon>fabids</taxon>
        <taxon>Malpighiales</taxon>
        <taxon>Erythroxylaceae</taxon>
        <taxon>Erythroxylum</taxon>
    </lineage>
</organism>
<dbReference type="PANTHER" id="PTHR33177">
    <property type="entry name" value="PUTATIVE-RELATED"/>
    <property type="match status" value="1"/>
</dbReference>
<reference evidence="3 4" key="1">
    <citation type="submission" date="2021-09" db="EMBL/GenBank/DDBJ databases">
        <title>Genomic insights and catalytic innovation underlie evolution of tropane alkaloids biosynthesis.</title>
        <authorList>
            <person name="Wang Y.-J."/>
            <person name="Tian T."/>
            <person name="Huang J.-P."/>
            <person name="Huang S.-X."/>
        </authorList>
    </citation>
    <scope>NUCLEOTIDE SEQUENCE [LARGE SCALE GENOMIC DNA]</scope>
    <source>
        <strain evidence="3">KIB-2018</strain>
        <tissue evidence="3">Leaf</tissue>
    </source>
</reference>
<dbReference type="EMBL" id="JAIWQS010000005">
    <property type="protein sequence ID" value="KAJ8763746.1"/>
    <property type="molecule type" value="Genomic_DNA"/>
</dbReference>
<dbReference type="AlphaFoldDB" id="A0AAV8TAE1"/>
<evidence type="ECO:0000256" key="1">
    <source>
        <dbReference type="SAM" id="MobiDB-lite"/>
    </source>
</evidence>
<feature type="domain" description="GIR1-like zinc ribbon" evidence="2">
    <location>
        <begin position="155"/>
        <end position="182"/>
    </location>
</feature>
<name>A0AAV8TAE1_9ROSI</name>
<dbReference type="Proteomes" id="UP001159364">
    <property type="component" value="Linkage Group LG05"/>
</dbReference>
<dbReference type="Pfam" id="PF24747">
    <property type="entry name" value="Zn-ribbon_GIR1"/>
    <property type="match status" value="1"/>
</dbReference>
<keyword evidence="4" id="KW-1185">Reference proteome</keyword>
<comment type="caution">
    <text evidence="3">The sequence shown here is derived from an EMBL/GenBank/DDBJ whole genome shotgun (WGS) entry which is preliminary data.</text>
</comment>
<protein>
    <recommendedName>
        <fullName evidence="2">GIR1-like zinc ribbon domain-containing protein</fullName>
    </recommendedName>
</protein>